<dbReference type="Proteomes" id="UP000177652">
    <property type="component" value="Unassembled WGS sequence"/>
</dbReference>
<evidence type="ECO:0000256" key="5">
    <source>
        <dbReference type="HAMAP-Rule" id="MF_00651"/>
    </source>
</evidence>
<keyword evidence="2 5" id="KW-0690">Ribosome biogenesis</keyword>
<organism evidence="7 8">
    <name type="scientific">Candidatus Kaiserbacteria bacterium RIFCSPHIGHO2_02_FULL_55_20</name>
    <dbReference type="NCBI Taxonomy" id="1798497"/>
    <lineage>
        <taxon>Bacteria</taxon>
        <taxon>Candidatus Kaiseribacteriota</taxon>
    </lineage>
</organism>
<reference evidence="7 8" key="1">
    <citation type="journal article" date="2016" name="Nat. Commun.">
        <title>Thousands of microbial genomes shed light on interconnected biogeochemical processes in an aquifer system.</title>
        <authorList>
            <person name="Anantharaman K."/>
            <person name="Brown C.T."/>
            <person name="Hug L.A."/>
            <person name="Sharon I."/>
            <person name="Castelle C.J."/>
            <person name="Probst A.J."/>
            <person name="Thomas B.C."/>
            <person name="Singh A."/>
            <person name="Wilkins M.J."/>
            <person name="Karaoz U."/>
            <person name="Brodie E.L."/>
            <person name="Williams K.H."/>
            <person name="Hubbard S.S."/>
            <person name="Banfield J.F."/>
        </authorList>
    </citation>
    <scope>NUCLEOTIDE SEQUENCE [LARGE SCALE GENOMIC DNA]</scope>
</reference>
<comment type="function">
    <text evidence="5">Could be a nuclease involved in processing of the 5'-end of pre-16S rRNA.</text>
</comment>
<dbReference type="GO" id="GO:0000967">
    <property type="term" value="P:rRNA 5'-end processing"/>
    <property type="evidence" value="ECO:0007669"/>
    <property type="project" value="UniProtKB-UniRule"/>
</dbReference>
<keyword evidence="3 5" id="KW-0540">Nuclease</keyword>
<dbReference type="SUPFAM" id="SSF53098">
    <property type="entry name" value="Ribonuclease H-like"/>
    <property type="match status" value="1"/>
</dbReference>
<keyword evidence="1 5" id="KW-0963">Cytoplasm</keyword>
<name>A0A1F6DZE7_9BACT</name>
<dbReference type="Gene3D" id="3.30.420.140">
    <property type="entry name" value="YqgF/RNase H-like domain"/>
    <property type="match status" value="1"/>
</dbReference>
<dbReference type="InterPro" id="IPR006641">
    <property type="entry name" value="YqgF/RNaseH-like_dom"/>
</dbReference>
<dbReference type="InterPro" id="IPR005227">
    <property type="entry name" value="YqgF"/>
</dbReference>
<comment type="similarity">
    <text evidence="5">Belongs to the YqgF HJR family.</text>
</comment>
<evidence type="ECO:0000256" key="1">
    <source>
        <dbReference type="ARBA" id="ARBA00022490"/>
    </source>
</evidence>
<accession>A0A1F6DZE7</accession>
<evidence type="ECO:0000313" key="8">
    <source>
        <dbReference type="Proteomes" id="UP000177652"/>
    </source>
</evidence>
<evidence type="ECO:0000256" key="4">
    <source>
        <dbReference type="ARBA" id="ARBA00022801"/>
    </source>
</evidence>
<dbReference type="GO" id="GO:0016788">
    <property type="term" value="F:hydrolase activity, acting on ester bonds"/>
    <property type="evidence" value="ECO:0007669"/>
    <property type="project" value="UniProtKB-UniRule"/>
</dbReference>
<feature type="domain" description="YqgF/RNase H-like" evidence="6">
    <location>
        <begin position="1"/>
        <end position="99"/>
    </location>
</feature>
<evidence type="ECO:0000256" key="2">
    <source>
        <dbReference type="ARBA" id="ARBA00022517"/>
    </source>
</evidence>
<dbReference type="EC" id="3.1.-.-" evidence="5"/>
<evidence type="ECO:0000313" key="7">
    <source>
        <dbReference type="EMBL" id="OGG66372.1"/>
    </source>
</evidence>
<dbReference type="GO" id="GO:0004518">
    <property type="term" value="F:nuclease activity"/>
    <property type="evidence" value="ECO:0007669"/>
    <property type="project" value="UniProtKB-KW"/>
</dbReference>
<dbReference type="EMBL" id="MFLK01000010">
    <property type="protein sequence ID" value="OGG66372.1"/>
    <property type="molecule type" value="Genomic_DNA"/>
</dbReference>
<comment type="subcellular location">
    <subcellularLocation>
        <location evidence="5">Cytoplasm</location>
    </subcellularLocation>
</comment>
<dbReference type="PANTHER" id="PTHR33317">
    <property type="entry name" value="POLYNUCLEOTIDYL TRANSFERASE, RIBONUCLEASE H-LIKE SUPERFAMILY PROTEIN"/>
    <property type="match status" value="1"/>
</dbReference>
<dbReference type="STRING" id="1798497.A3D71_02415"/>
<evidence type="ECO:0000256" key="3">
    <source>
        <dbReference type="ARBA" id="ARBA00022722"/>
    </source>
</evidence>
<dbReference type="Pfam" id="PF03652">
    <property type="entry name" value="RuvX"/>
    <property type="match status" value="1"/>
</dbReference>
<dbReference type="InterPro" id="IPR012337">
    <property type="entry name" value="RNaseH-like_sf"/>
</dbReference>
<proteinExistence type="inferred from homology"/>
<dbReference type="AlphaFoldDB" id="A0A1F6DZE7"/>
<dbReference type="NCBIfam" id="TIGR00250">
    <property type="entry name" value="RNAse_H_YqgF"/>
    <property type="match status" value="1"/>
</dbReference>
<protein>
    <recommendedName>
        <fullName evidence="5">Putative pre-16S rRNA nuclease</fullName>
        <ecNumber evidence="5">3.1.-.-</ecNumber>
    </recommendedName>
</protein>
<gene>
    <name evidence="7" type="ORF">A3D71_02415</name>
</gene>
<dbReference type="PANTHER" id="PTHR33317:SF4">
    <property type="entry name" value="POLYNUCLEOTIDYL TRANSFERASE, RIBONUCLEASE H-LIKE SUPERFAMILY PROTEIN"/>
    <property type="match status" value="1"/>
</dbReference>
<comment type="caution">
    <text evidence="7">The sequence shown here is derived from an EMBL/GenBank/DDBJ whole genome shotgun (WGS) entry which is preliminary data.</text>
</comment>
<evidence type="ECO:0000259" key="6">
    <source>
        <dbReference type="SMART" id="SM00732"/>
    </source>
</evidence>
<sequence>MKYLGIDYGAKRVGVAVSDDGGTIAFPRTTLPNDDKLLSQLTTLINGEKIGSIVVGDTRSHGGKDNPVTAEAEAFVSALQKTFDVSVERVWEMWSSIEASRYAPEGKEHNDASAAAIILQRFLDMKGKKK</sequence>
<dbReference type="HAMAP" id="MF_00651">
    <property type="entry name" value="Nuclease_YqgF"/>
    <property type="match status" value="1"/>
</dbReference>
<dbReference type="GO" id="GO:0005829">
    <property type="term" value="C:cytosol"/>
    <property type="evidence" value="ECO:0007669"/>
    <property type="project" value="TreeGrafter"/>
</dbReference>
<dbReference type="InterPro" id="IPR037027">
    <property type="entry name" value="YqgF/RNaseH-like_dom_sf"/>
</dbReference>
<dbReference type="SMART" id="SM00732">
    <property type="entry name" value="YqgFc"/>
    <property type="match status" value="1"/>
</dbReference>
<keyword evidence="4 5" id="KW-0378">Hydrolase</keyword>
<dbReference type="CDD" id="cd16964">
    <property type="entry name" value="YqgF"/>
    <property type="match status" value="1"/>
</dbReference>